<dbReference type="InterPro" id="IPR024173">
    <property type="entry name" value="Pesterase_MJ0037-like"/>
</dbReference>
<dbReference type="PANTHER" id="PTHR39323:SF1">
    <property type="entry name" value="BLR1149 PROTEIN"/>
    <property type="match status" value="1"/>
</dbReference>
<dbReference type="EMBL" id="CP053661">
    <property type="protein sequence ID" value="QKD81190.1"/>
    <property type="molecule type" value="Genomic_DNA"/>
</dbReference>
<dbReference type="PIRSF" id="PIRSF000887">
    <property type="entry name" value="Pesterase_MJ0037"/>
    <property type="match status" value="1"/>
</dbReference>
<dbReference type="GO" id="GO:0016787">
    <property type="term" value="F:hydrolase activity"/>
    <property type="evidence" value="ECO:0007669"/>
    <property type="project" value="UniProtKB-KW"/>
</dbReference>
<dbReference type="GO" id="GO:0016874">
    <property type="term" value="F:ligase activity"/>
    <property type="evidence" value="ECO:0007669"/>
    <property type="project" value="UniProtKB-KW"/>
</dbReference>
<protein>
    <submittedName>
        <fullName evidence="2">Ligase-associated DNA damage response endonuclease PdeM</fullName>
        <ecNumber evidence="2">3.1.-.-</ecNumber>
    </submittedName>
</protein>
<dbReference type="Gene3D" id="3.60.21.10">
    <property type="match status" value="1"/>
</dbReference>
<proteinExistence type="predicted"/>
<dbReference type="PANTHER" id="PTHR39323">
    <property type="entry name" value="BLR1149 PROTEIN"/>
    <property type="match status" value="1"/>
</dbReference>
<dbReference type="AlphaFoldDB" id="A0A6M8B9Q2"/>
<dbReference type="InterPro" id="IPR026336">
    <property type="entry name" value="PdeM-like"/>
</dbReference>
<keyword evidence="3" id="KW-1185">Reference proteome</keyword>
<dbReference type="InterPro" id="IPR004843">
    <property type="entry name" value="Calcineurin-like_PHP"/>
</dbReference>
<keyword evidence="2" id="KW-0255">Endonuclease</keyword>
<dbReference type="InterPro" id="IPR029052">
    <property type="entry name" value="Metallo-depent_PP-like"/>
</dbReference>
<gene>
    <name evidence="2" type="primary">pdeM</name>
    <name evidence="2" type="ORF">HPC62_02485</name>
</gene>
<dbReference type="KEGG" id="theu:HPC62_02485"/>
<sequence length="227" mass="25059">MHEISVLNQRLQLLPDKAVYVPDLDLLLVADVHLGKSEAFQSLGVPIPNRVNQDTLERLNILCDRLSPKTLCVLGDLFHSPRGLDDAVLQSWIHFAETCGATVQVILGNHDRAIASLLDSFEIPFHAHPIEYPGLVLSHEPADVPDCVNLCGHIHPCLRLKTRLDSLRLPCFLLEPPHRLILPSFGGFTGGYEVRLTPGAIAYGVAEDKVVPFSGNSQAGRRRIQTF</sequence>
<evidence type="ECO:0000259" key="1">
    <source>
        <dbReference type="Pfam" id="PF00149"/>
    </source>
</evidence>
<feature type="domain" description="Calcineurin-like phosphoesterase" evidence="1">
    <location>
        <begin position="26"/>
        <end position="134"/>
    </location>
</feature>
<dbReference type="EC" id="3.1.-.-" evidence="2"/>
<keyword evidence="2" id="KW-0436">Ligase</keyword>
<keyword evidence="2" id="KW-0378">Hydrolase</keyword>
<reference evidence="2 3" key="1">
    <citation type="submission" date="2020-05" db="EMBL/GenBank/DDBJ databases">
        <title>Complete genome sequence of of a novel Thermoleptolyngbya strain isolated from hot springs of Ganzi, Sichuan China.</title>
        <authorList>
            <person name="Tang J."/>
            <person name="Daroch M."/>
            <person name="Li L."/>
            <person name="Waleron K."/>
            <person name="Waleron M."/>
            <person name="Waleron M."/>
        </authorList>
    </citation>
    <scope>NUCLEOTIDE SEQUENCE [LARGE SCALE GENOMIC DNA]</scope>
    <source>
        <strain evidence="2 3">PKUAC-SCTA183</strain>
    </source>
</reference>
<dbReference type="GO" id="GO:0004519">
    <property type="term" value="F:endonuclease activity"/>
    <property type="evidence" value="ECO:0007669"/>
    <property type="project" value="UniProtKB-KW"/>
</dbReference>
<dbReference type="RefSeq" id="WP_172353605.1">
    <property type="nucleotide sequence ID" value="NZ_CP053661.1"/>
</dbReference>
<dbReference type="SUPFAM" id="SSF56300">
    <property type="entry name" value="Metallo-dependent phosphatases"/>
    <property type="match status" value="1"/>
</dbReference>
<dbReference type="Pfam" id="PF00149">
    <property type="entry name" value="Metallophos"/>
    <property type="match status" value="1"/>
</dbReference>
<dbReference type="NCBIfam" id="TIGR04123">
    <property type="entry name" value="P_estr_lig_assc"/>
    <property type="match status" value="1"/>
</dbReference>
<dbReference type="Proteomes" id="UP000505210">
    <property type="component" value="Chromosome"/>
</dbReference>
<name>A0A6M8B9Q2_9CYAN</name>
<organism evidence="2 3">
    <name type="scientific">Thermoleptolyngbya sichuanensis A183</name>
    <dbReference type="NCBI Taxonomy" id="2737172"/>
    <lineage>
        <taxon>Bacteria</taxon>
        <taxon>Bacillati</taxon>
        <taxon>Cyanobacteriota</taxon>
        <taxon>Cyanophyceae</taxon>
        <taxon>Oculatellales</taxon>
        <taxon>Oculatellaceae</taxon>
        <taxon>Thermoleptolyngbya</taxon>
        <taxon>Thermoleptolyngbya sichuanensis</taxon>
    </lineage>
</organism>
<accession>A0A6M8B9Q2</accession>
<keyword evidence="2" id="KW-0540">Nuclease</keyword>
<evidence type="ECO:0000313" key="3">
    <source>
        <dbReference type="Proteomes" id="UP000505210"/>
    </source>
</evidence>
<evidence type="ECO:0000313" key="2">
    <source>
        <dbReference type="EMBL" id="QKD81190.1"/>
    </source>
</evidence>